<dbReference type="KEGG" id="dau:Daud_1746"/>
<dbReference type="eggNOG" id="COG0455">
    <property type="taxonomic scope" value="Bacteria"/>
</dbReference>
<dbReference type="InterPro" id="IPR033756">
    <property type="entry name" value="YlxH/NBP35"/>
</dbReference>
<dbReference type="STRING" id="477974.Daud_1746"/>
<dbReference type="InterPro" id="IPR025501">
    <property type="entry name" value="MinD_FleN"/>
</dbReference>
<reference evidence="3 4" key="2">
    <citation type="journal article" date="2008" name="Science">
        <title>Environmental genomics reveals a single-species ecosystem deep within Earth.</title>
        <authorList>
            <person name="Chivian D."/>
            <person name="Brodie E.L."/>
            <person name="Alm E.J."/>
            <person name="Culley D.E."/>
            <person name="Dehal P.S."/>
            <person name="Desantis T.Z."/>
            <person name="Gihring T.M."/>
            <person name="Lapidus A."/>
            <person name="Lin L.H."/>
            <person name="Lowry S.R."/>
            <person name="Moser D.P."/>
            <person name="Richardson P.M."/>
            <person name="Southam G."/>
            <person name="Wanger G."/>
            <person name="Pratt L.M."/>
            <person name="Andersen G.L."/>
            <person name="Hazen T.C."/>
            <person name="Brockman F.J."/>
            <person name="Arkin A.P."/>
            <person name="Onstott T.C."/>
        </authorList>
    </citation>
    <scope>NUCLEOTIDE SEQUENCE [LARGE SCALE GENOMIC DNA]</scope>
    <source>
        <strain evidence="3 4">MP104C</strain>
    </source>
</reference>
<keyword evidence="2" id="KW-0067">ATP-binding</keyword>
<dbReference type="InterPro" id="IPR050625">
    <property type="entry name" value="ParA/MinD_ATPase"/>
</dbReference>
<dbReference type="GO" id="GO:0009898">
    <property type="term" value="C:cytoplasmic side of plasma membrane"/>
    <property type="evidence" value="ECO:0007669"/>
    <property type="project" value="TreeGrafter"/>
</dbReference>
<dbReference type="GO" id="GO:0051782">
    <property type="term" value="P:negative regulation of cell division"/>
    <property type="evidence" value="ECO:0007669"/>
    <property type="project" value="TreeGrafter"/>
</dbReference>
<dbReference type="OrthoDB" id="9816297at2"/>
<protein>
    <submittedName>
        <fullName evidence="3">Cobyrinic acid a,c-diamide synthase</fullName>
    </submittedName>
</protein>
<dbReference type="GO" id="GO:0005829">
    <property type="term" value="C:cytosol"/>
    <property type="evidence" value="ECO:0007669"/>
    <property type="project" value="TreeGrafter"/>
</dbReference>
<reference evidence="4" key="1">
    <citation type="submission" date="2007-10" db="EMBL/GenBank/DDBJ databases">
        <title>Complete sequence of chromosome of Desulforudis audaxviator MP104C.</title>
        <authorList>
            <person name="Copeland A."/>
            <person name="Lucas S."/>
            <person name="Lapidus A."/>
            <person name="Barry K."/>
            <person name="Glavina del Rio T."/>
            <person name="Dalin E."/>
            <person name="Tice H."/>
            <person name="Bruce D."/>
            <person name="Pitluck S."/>
            <person name="Lowry S.R."/>
            <person name="Larimer F."/>
            <person name="Land M.L."/>
            <person name="Hauser L."/>
            <person name="Kyrpides N."/>
            <person name="Ivanova N.N."/>
            <person name="Richardson P."/>
        </authorList>
    </citation>
    <scope>NUCLEOTIDE SEQUENCE [LARGE SCALE GENOMIC DNA]</scope>
    <source>
        <strain evidence="4">MP104C</strain>
    </source>
</reference>
<dbReference type="GO" id="GO:0016887">
    <property type="term" value="F:ATP hydrolysis activity"/>
    <property type="evidence" value="ECO:0007669"/>
    <property type="project" value="TreeGrafter"/>
</dbReference>
<dbReference type="PIRSF" id="PIRSF003092">
    <property type="entry name" value="MinD"/>
    <property type="match status" value="1"/>
</dbReference>
<evidence type="ECO:0000313" key="3">
    <source>
        <dbReference type="EMBL" id="ACA60242.1"/>
    </source>
</evidence>
<sequence>MRDQAHNLRSLAHGIIRPRVELDPAATRVIAITSGKGGVGKTNLTVNLGLALARTSRRVFLLDADLGLANIDVLLGLTPTHSLYDVLYGVKRLEDIVVTGPFDVQVIPGGAGIQELANLDSAQRGRLINMLSYLRTADFLLIDTGAGISRNVLGFVAAAREVVLVVTPEPTSLTDAYSLIKILARHRVHSEISLVVNRATSEHEAEQAAAKMQLVCGEFLKFTVRHIGSIGEDPAVVRAVKNQEPFITAAPNSVAARDVQNLARYFLSGQIQATTGAVDSFIGRLFRLFR</sequence>
<accession>B1I5J5</accession>
<dbReference type="EMBL" id="CP000860">
    <property type="protein sequence ID" value="ACA60242.1"/>
    <property type="molecule type" value="Genomic_DNA"/>
</dbReference>
<dbReference type="SUPFAM" id="SSF52540">
    <property type="entry name" value="P-loop containing nucleoside triphosphate hydrolases"/>
    <property type="match status" value="1"/>
</dbReference>
<evidence type="ECO:0000256" key="1">
    <source>
        <dbReference type="ARBA" id="ARBA00022741"/>
    </source>
</evidence>
<dbReference type="PANTHER" id="PTHR43384">
    <property type="entry name" value="SEPTUM SITE-DETERMINING PROTEIN MIND HOMOLOG, CHLOROPLASTIC-RELATED"/>
    <property type="match status" value="1"/>
</dbReference>
<keyword evidence="4" id="KW-1185">Reference proteome</keyword>
<dbReference type="PANTHER" id="PTHR43384:SF4">
    <property type="entry name" value="CELLULOSE BIOSYNTHESIS PROTEIN BCSQ-RELATED"/>
    <property type="match status" value="1"/>
</dbReference>
<dbReference type="CDD" id="cd02038">
    <property type="entry name" value="FlhG-like"/>
    <property type="match status" value="1"/>
</dbReference>
<dbReference type="HOGENOM" id="CLU_037612_0_0_9"/>
<dbReference type="GO" id="GO:0005524">
    <property type="term" value="F:ATP binding"/>
    <property type="evidence" value="ECO:0007669"/>
    <property type="project" value="UniProtKB-KW"/>
</dbReference>
<keyword evidence="1" id="KW-0547">Nucleotide-binding</keyword>
<evidence type="ECO:0000313" key="4">
    <source>
        <dbReference type="Proteomes" id="UP000008544"/>
    </source>
</evidence>
<gene>
    <name evidence="3" type="ordered locus">Daud_1746</name>
</gene>
<dbReference type="AlphaFoldDB" id="B1I5J5"/>
<organism evidence="3 4">
    <name type="scientific">Desulforudis audaxviator (strain MP104C)</name>
    <dbReference type="NCBI Taxonomy" id="477974"/>
    <lineage>
        <taxon>Bacteria</taxon>
        <taxon>Bacillati</taxon>
        <taxon>Bacillota</taxon>
        <taxon>Clostridia</taxon>
        <taxon>Thermoanaerobacterales</taxon>
        <taxon>Candidatus Desulforudaceae</taxon>
        <taxon>Candidatus Desulforudis</taxon>
    </lineage>
</organism>
<evidence type="ECO:0000256" key="2">
    <source>
        <dbReference type="ARBA" id="ARBA00022840"/>
    </source>
</evidence>
<dbReference type="Gene3D" id="3.40.50.300">
    <property type="entry name" value="P-loop containing nucleotide triphosphate hydrolases"/>
    <property type="match status" value="1"/>
</dbReference>
<dbReference type="RefSeq" id="WP_012302822.1">
    <property type="nucleotide sequence ID" value="NC_010424.1"/>
</dbReference>
<proteinExistence type="predicted"/>
<dbReference type="Proteomes" id="UP000008544">
    <property type="component" value="Chromosome"/>
</dbReference>
<dbReference type="InterPro" id="IPR033875">
    <property type="entry name" value="FlhG"/>
</dbReference>
<dbReference type="InterPro" id="IPR027417">
    <property type="entry name" value="P-loop_NTPase"/>
</dbReference>
<name>B1I5J5_DESAP</name>
<dbReference type="Pfam" id="PF10609">
    <property type="entry name" value="ParA"/>
    <property type="match status" value="1"/>
</dbReference>